<proteinExistence type="predicted"/>
<evidence type="ECO:0000313" key="2">
    <source>
        <dbReference type="EMBL" id="ADW04514.1"/>
    </source>
</evidence>
<dbReference type="KEGG" id="sfa:Sfla_3091"/>
<evidence type="ECO:0000313" key="3">
    <source>
        <dbReference type="Proteomes" id="UP000002066"/>
    </source>
</evidence>
<evidence type="ECO:0000256" key="1">
    <source>
        <dbReference type="SAM" id="MobiDB-lite"/>
    </source>
</evidence>
<organism evidence="2 3">
    <name type="scientific">Streptomyces pratensis (strain ATCC 33331 / IAF-45CD)</name>
    <dbReference type="NCBI Taxonomy" id="591167"/>
    <lineage>
        <taxon>Bacteria</taxon>
        <taxon>Bacillati</taxon>
        <taxon>Actinomycetota</taxon>
        <taxon>Actinomycetes</taxon>
        <taxon>Kitasatosporales</taxon>
        <taxon>Streptomycetaceae</taxon>
        <taxon>Streptomyces</taxon>
    </lineage>
</organism>
<feature type="region of interest" description="Disordered" evidence="1">
    <location>
        <begin position="117"/>
        <end position="139"/>
    </location>
</feature>
<sequence length="253" mass="27248">MPRLRKPPLREGPQKALSDALHGLHLRAGLPSLRDLADGVGAGVASKSRIHDVFSSDRLPTWGLVQLLTEVMVQTIPGSDLEVEEGHLYNLWLAASGNAAATNPPGLAEQPLYVPSSSAPLEAQGKPDTPPTSISREGTRSALPRLKYAALSYTIDRIELDLAASIRERGFYLSAGLEADPLAVTPRSSLPGPSIEEITCQAPEKVRRLRSAQHLGNLRADLLTLGMDFADGFKDVVDKIMQGETVHIVARRS</sequence>
<protein>
    <submittedName>
        <fullName evidence="2">Uncharacterized protein</fullName>
    </submittedName>
</protein>
<gene>
    <name evidence="2" type="ordered locus">Sfla_3091</name>
</gene>
<name>A0A8D4BBH8_STRFA</name>
<accession>A0A8D4BBH8</accession>
<dbReference type="EMBL" id="CP002475">
    <property type="protein sequence ID" value="ADW04514.1"/>
    <property type="molecule type" value="Genomic_DNA"/>
</dbReference>
<reference evidence="2 3" key="1">
    <citation type="submission" date="2011-01" db="EMBL/GenBank/DDBJ databases">
        <title>Complete sequence of chromosome of Streptomyces flavogriseus ATCC 33331.</title>
        <authorList>
            <consortium name="US DOE Joint Genome Institute"/>
            <person name="Lucas S."/>
            <person name="Copeland A."/>
            <person name="Lapidus A."/>
            <person name="Cheng J.-F."/>
            <person name="Goodwin L."/>
            <person name="Pitluck S."/>
            <person name="Davenport K."/>
            <person name="Detter J.C."/>
            <person name="Han C."/>
            <person name="Tapia R."/>
            <person name="Land M."/>
            <person name="Hauser L."/>
            <person name="Kyrpides N."/>
            <person name="Ivanova N."/>
            <person name="Ovchinnikova G."/>
            <person name="Pagani I."/>
            <person name="Brumm P."/>
            <person name="Mead D."/>
            <person name="Woyke T."/>
        </authorList>
    </citation>
    <scope>NUCLEOTIDE SEQUENCE [LARGE SCALE GENOMIC DNA]</scope>
    <source>
        <strain evidence="3">ATCC 33331 / IAF-45CD</strain>
    </source>
</reference>
<dbReference type="AlphaFoldDB" id="A0A8D4BBH8"/>
<dbReference type="Proteomes" id="UP000002066">
    <property type="component" value="Chromosome"/>
</dbReference>